<dbReference type="SUPFAM" id="SSF75620">
    <property type="entry name" value="Release factor"/>
    <property type="match status" value="1"/>
</dbReference>
<protein>
    <recommendedName>
        <fullName evidence="2">Prokaryotic-type class I peptide chain release factors domain-containing protein</fullName>
    </recommendedName>
</protein>
<proteinExistence type="inferred from homology"/>
<accession>A0AAE1JDB4</accession>
<evidence type="ECO:0000313" key="3">
    <source>
        <dbReference type="EMBL" id="KAK4266926.1"/>
    </source>
</evidence>
<dbReference type="Pfam" id="PF00472">
    <property type="entry name" value="RF-1"/>
    <property type="match status" value="1"/>
</dbReference>
<evidence type="ECO:0000256" key="1">
    <source>
        <dbReference type="ARBA" id="ARBA00010835"/>
    </source>
</evidence>
<name>A0AAE1JDB4_9FABA</name>
<dbReference type="PANTHER" id="PTHR43804:SF6">
    <property type="entry name" value="CLASS I PEPTIDE CHAIN RELEASE FACTOR"/>
    <property type="match status" value="1"/>
</dbReference>
<dbReference type="InterPro" id="IPR050057">
    <property type="entry name" value="Prokaryotic/Mito_RF"/>
</dbReference>
<keyword evidence="4" id="KW-1185">Reference proteome</keyword>
<comment type="similarity">
    <text evidence="1">Belongs to the prokaryotic/mitochondrial release factor family.</text>
</comment>
<evidence type="ECO:0000259" key="2">
    <source>
        <dbReference type="Pfam" id="PF00472"/>
    </source>
</evidence>
<sequence>MACQTLCKSSIAIRLGRTSDSLSVICSSHRLPLHPRRASPSFSSHLLSSLSSSSSRFVKAYSILSPIPSTATNNTSLWFLQQHPHHHRSLLWCLNYSHATNAYVDTGAEGLGKHYLGLTDDELMRECEMDTFKSSGPGGQHRNKRESAVRLKHIPTGIIAQAAEDRSQHKNRASALTRLRALIALKVRNIVNLDAYSPPQELLQILPAKSSIRGSDCGPQIGPNNPKFVLGMQALLDLIFAVEGSISEAAKFLGLSTGALSRLILSDDSLRMAVNEFRASKGMKPLK</sequence>
<dbReference type="Proteomes" id="UP001293593">
    <property type="component" value="Unassembled WGS sequence"/>
</dbReference>
<dbReference type="PANTHER" id="PTHR43804">
    <property type="entry name" value="LD18447P"/>
    <property type="match status" value="1"/>
</dbReference>
<dbReference type="EMBL" id="JAWXYG010000007">
    <property type="protein sequence ID" value="KAK4266926.1"/>
    <property type="molecule type" value="Genomic_DNA"/>
</dbReference>
<evidence type="ECO:0000313" key="4">
    <source>
        <dbReference type="Proteomes" id="UP001293593"/>
    </source>
</evidence>
<dbReference type="GO" id="GO:0009507">
    <property type="term" value="C:chloroplast"/>
    <property type="evidence" value="ECO:0007669"/>
    <property type="project" value="TreeGrafter"/>
</dbReference>
<dbReference type="InterPro" id="IPR045853">
    <property type="entry name" value="Pep_chain_release_fac_I_sf"/>
</dbReference>
<comment type="caution">
    <text evidence="3">The sequence shown here is derived from an EMBL/GenBank/DDBJ whole genome shotgun (WGS) entry which is preliminary data.</text>
</comment>
<dbReference type="GO" id="GO:0003747">
    <property type="term" value="F:translation release factor activity"/>
    <property type="evidence" value="ECO:0007669"/>
    <property type="project" value="InterPro"/>
</dbReference>
<reference evidence="3" key="1">
    <citation type="submission" date="2023-10" db="EMBL/GenBank/DDBJ databases">
        <title>Chromosome-level genome of the transformable northern wattle, Acacia crassicarpa.</title>
        <authorList>
            <person name="Massaro I."/>
            <person name="Sinha N.R."/>
            <person name="Poethig S."/>
            <person name="Leichty A.R."/>
        </authorList>
    </citation>
    <scope>NUCLEOTIDE SEQUENCE</scope>
    <source>
        <strain evidence="3">Acra3RX</strain>
        <tissue evidence="3">Leaf</tissue>
    </source>
</reference>
<organism evidence="3 4">
    <name type="scientific">Acacia crassicarpa</name>
    <name type="common">northern wattle</name>
    <dbReference type="NCBI Taxonomy" id="499986"/>
    <lineage>
        <taxon>Eukaryota</taxon>
        <taxon>Viridiplantae</taxon>
        <taxon>Streptophyta</taxon>
        <taxon>Embryophyta</taxon>
        <taxon>Tracheophyta</taxon>
        <taxon>Spermatophyta</taxon>
        <taxon>Magnoliopsida</taxon>
        <taxon>eudicotyledons</taxon>
        <taxon>Gunneridae</taxon>
        <taxon>Pentapetalae</taxon>
        <taxon>rosids</taxon>
        <taxon>fabids</taxon>
        <taxon>Fabales</taxon>
        <taxon>Fabaceae</taxon>
        <taxon>Caesalpinioideae</taxon>
        <taxon>mimosoid clade</taxon>
        <taxon>Acacieae</taxon>
        <taxon>Acacia</taxon>
    </lineage>
</organism>
<dbReference type="Gene3D" id="3.30.160.20">
    <property type="match status" value="1"/>
</dbReference>
<dbReference type="AlphaFoldDB" id="A0AAE1JDB4"/>
<gene>
    <name evidence="3" type="ORF">QN277_023784</name>
</gene>
<feature type="domain" description="Prokaryotic-type class I peptide chain release factors" evidence="2">
    <location>
        <begin position="125"/>
        <end position="184"/>
    </location>
</feature>
<dbReference type="InterPro" id="IPR000352">
    <property type="entry name" value="Pep_chain_release_fac_I"/>
</dbReference>